<name>A0A928VXU1_9CYAN</name>
<dbReference type="GO" id="GO:0016020">
    <property type="term" value="C:membrane"/>
    <property type="evidence" value="ECO:0007669"/>
    <property type="project" value="UniProtKB-UniRule"/>
</dbReference>
<evidence type="ECO:0000259" key="2">
    <source>
        <dbReference type="PROSITE" id="PS51123"/>
    </source>
</evidence>
<dbReference type="InterPro" id="IPR036737">
    <property type="entry name" value="OmpA-like_sf"/>
</dbReference>
<dbReference type="EMBL" id="JADEXN010000217">
    <property type="protein sequence ID" value="MBE9041594.1"/>
    <property type="molecule type" value="Genomic_DNA"/>
</dbReference>
<dbReference type="Gene3D" id="3.40.1520.20">
    <property type="match status" value="1"/>
</dbReference>
<dbReference type="SUPFAM" id="SSF103088">
    <property type="entry name" value="OmpA-like"/>
    <property type="match status" value="1"/>
</dbReference>
<keyword evidence="1" id="KW-0472">Membrane</keyword>
<dbReference type="Gene3D" id="3.30.1330.60">
    <property type="entry name" value="OmpA-like domain"/>
    <property type="match status" value="1"/>
</dbReference>
<accession>A0A928VXU1</accession>
<organism evidence="3 4">
    <name type="scientific">Zarconia navalis LEGE 11467</name>
    <dbReference type="NCBI Taxonomy" id="1828826"/>
    <lineage>
        <taxon>Bacteria</taxon>
        <taxon>Bacillati</taxon>
        <taxon>Cyanobacteriota</taxon>
        <taxon>Cyanophyceae</taxon>
        <taxon>Oscillatoriophycideae</taxon>
        <taxon>Oscillatoriales</taxon>
        <taxon>Oscillatoriales incertae sedis</taxon>
        <taxon>Zarconia</taxon>
        <taxon>Zarconia navalis</taxon>
    </lineage>
</organism>
<evidence type="ECO:0000256" key="1">
    <source>
        <dbReference type="PROSITE-ProRule" id="PRU00473"/>
    </source>
</evidence>
<keyword evidence="4" id="KW-1185">Reference proteome</keyword>
<evidence type="ECO:0000313" key="4">
    <source>
        <dbReference type="Proteomes" id="UP000621799"/>
    </source>
</evidence>
<sequence length="633" mass="69837">MQLRLSQLESHIERLESKIYEPTDLVDPLLPLINELLTQQVKETQAGICEMLVPIIDRVLLEKSKQDLESLSEALADVIPMAISQEIKNSPEQVANAIAPEVASAIRKQIHLDRDAIKDALGSEMGRAIKAQIELERDAMVDALYPVIGATISKYMGEAVREINAKVENALSIQGVERKIRAKVQGVSEAELILRESMPCIVEAIFLIHKASGLIVAEVQNVSGEKLESEMIAGMLTAIRSFANDCVTRDGNTSELNEIEYSGSKIVLEVAGYCYLAISIKGEPSKSFIAQMRQTLGTIVRKYDRQLEEFEGDPDSVPEPIYQHLEILMHTAERENEQKGSPSRPTTILVLGALLLLGTTILGGWRLYGRHIERRALSALSSTPELAVYRLHARVRGGRVQLSGKLPDEFSRALAERVAGEELPRWEIDNSILAANVLPNPTVVEAEVRRTVGFFNDIEGVDIWADYIDNQVRVRGTLERMTQAEQLTQALDRIPGVDSVVSTFELQGQSEILTTRIYFDKGAAYPTETEAAKIVPIGQMLEQNGGLKLKIIGHSDITGDRNANLSLAEQRAIVLKNRLIDLGIEPERLITEASIQPPPDVSDPQALALSRCVRFEPIQTADGQTLGNNGNDI</sequence>
<dbReference type="Pfam" id="PF04972">
    <property type="entry name" value="BON"/>
    <property type="match status" value="1"/>
</dbReference>
<feature type="domain" description="OmpA-like" evidence="2">
    <location>
        <begin position="507"/>
        <end position="621"/>
    </location>
</feature>
<comment type="caution">
    <text evidence="3">The sequence shown here is derived from an EMBL/GenBank/DDBJ whole genome shotgun (WGS) entry which is preliminary data.</text>
</comment>
<dbReference type="InterPro" id="IPR007055">
    <property type="entry name" value="BON_dom"/>
</dbReference>
<reference evidence="3" key="1">
    <citation type="submission" date="2020-10" db="EMBL/GenBank/DDBJ databases">
        <authorList>
            <person name="Castelo-Branco R."/>
            <person name="Eusebio N."/>
            <person name="Adriana R."/>
            <person name="Vieira A."/>
            <person name="Brugerolle De Fraissinette N."/>
            <person name="Rezende De Castro R."/>
            <person name="Schneider M.P."/>
            <person name="Vasconcelos V."/>
            <person name="Leao P.N."/>
        </authorList>
    </citation>
    <scope>NUCLEOTIDE SEQUENCE</scope>
    <source>
        <strain evidence="3">LEGE 11467</strain>
    </source>
</reference>
<dbReference type="PROSITE" id="PS51123">
    <property type="entry name" value="OMPA_2"/>
    <property type="match status" value="1"/>
</dbReference>
<proteinExistence type="predicted"/>
<gene>
    <name evidence="3" type="ORF">IQ235_12465</name>
</gene>
<protein>
    <submittedName>
        <fullName evidence="3">OmpA family protein</fullName>
    </submittedName>
</protein>
<dbReference type="Proteomes" id="UP000621799">
    <property type="component" value="Unassembled WGS sequence"/>
</dbReference>
<evidence type="ECO:0000313" key="3">
    <source>
        <dbReference type="EMBL" id="MBE9041594.1"/>
    </source>
</evidence>
<dbReference type="Pfam" id="PF00691">
    <property type="entry name" value="OmpA"/>
    <property type="match status" value="1"/>
</dbReference>
<dbReference type="AlphaFoldDB" id="A0A928VXU1"/>
<dbReference type="CDD" id="cd07185">
    <property type="entry name" value="OmpA_C-like"/>
    <property type="match status" value="1"/>
</dbReference>
<dbReference type="InterPro" id="IPR006665">
    <property type="entry name" value="OmpA-like"/>
</dbReference>